<dbReference type="AlphaFoldDB" id="B9SYL0"/>
<proteinExistence type="predicted"/>
<reference evidence="2" key="1">
    <citation type="journal article" date="2010" name="Nat. Biotechnol.">
        <title>Draft genome sequence of the oilseed species Ricinus communis.</title>
        <authorList>
            <person name="Chan A.P."/>
            <person name="Crabtree J."/>
            <person name="Zhao Q."/>
            <person name="Lorenzi H."/>
            <person name="Orvis J."/>
            <person name="Puiu D."/>
            <person name="Melake-Berhan A."/>
            <person name="Jones K.M."/>
            <person name="Redman J."/>
            <person name="Chen G."/>
            <person name="Cahoon E.B."/>
            <person name="Gedil M."/>
            <person name="Stanke M."/>
            <person name="Haas B.J."/>
            <person name="Wortman J.R."/>
            <person name="Fraser-Liggett C.M."/>
            <person name="Ravel J."/>
            <person name="Rabinowicz P.D."/>
        </authorList>
    </citation>
    <scope>NUCLEOTIDE SEQUENCE [LARGE SCALE GENOMIC DNA]</scope>
    <source>
        <strain evidence="2">cv. Hale</strain>
    </source>
</reference>
<protein>
    <submittedName>
        <fullName evidence="1">Uncharacterized protein</fullName>
    </submittedName>
</protein>
<dbReference type="EMBL" id="EQ974254">
    <property type="protein sequence ID" value="EEF31293.1"/>
    <property type="molecule type" value="Genomic_DNA"/>
</dbReference>
<organism evidence="1 2">
    <name type="scientific">Ricinus communis</name>
    <name type="common">Castor bean</name>
    <dbReference type="NCBI Taxonomy" id="3988"/>
    <lineage>
        <taxon>Eukaryota</taxon>
        <taxon>Viridiplantae</taxon>
        <taxon>Streptophyta</taxon>
        <taxon>Embryophyta</taxon>
        <taxon>Tracheophyta</taxon>
        <taxon>Spermatophyta</taxon>
        <taxon>Magnoliopsida</taxon>
        <taxon>eudicotyledons</taxon>
        <taxon>Gunneridae</taxon>
        <taxon>Pentapetalae</taxon>
        <taxon>rosids</taxon>
        <taxon>fabids</taxon>
        <taxon>Malpighiales</taxon>
        <taxon>Euphorbiaceae</taxon>
        <taxon>Acalyphoideae</taxon>
        <taxon>Acalypheae</taxon>
        <taxon>Ricinus</taxon>
    </lineage>
</organism>
<sequence>MVIRQGFFLAVFFGGPTPWYLRNEAVHSNLLTEEGEVRSFTGPCIYIFGVSSEEQQAMSWYCYDSSSEKKARPKSTQKISGLGFVIRNNVIASGSHRINQVEIAVAIKRRFKHPVLAEYFRSYY</sequence>
<dbReference type="InParanoid" id="B9SYL0"/>
<name>B9SYL0_RICCO</name>
<keyword evidence="2" id="KW-1185">Reference proteome</keyword>
<dbReference type="Proteomes" id="UP000008311">
    <property type="component" value="Unassembled WGS sequence"/>
</dbReference>
<evidence type="ECO:0000313" key="1">
    <source>
        <dbReference type="EMBL" id="EEF31293.1"/>
    </source>
</evidence>
<accession>B9SYL0</accession>
<evidence type="ECO:0000313" key="2">
    <source>
        <dbReference type="Proteomes" id="UP000008311"/>
    </source>
</evidence>
<gene>
    <name evidence="1" type="ORF">RCOM_1416850</name>
</gene>